<dbReference type="CDD" id="cd01639">
    <property type="entry name" value="IMPase"/>
    <property type="match status" value="1"/>
</dbReference>
<reference evidence="10 11" key="1">
    <citation type="submission" date="2015-04" db="EMBL/GenBank/DDBJ databases">
        <title>Draft Genome Sequence of the Novel Agar-Digesting Marine Bacterium Q1.</title>
        <authorList>
            <person name="Li Y."/>
            <person name="Li D."/>
            <person name="Chen G."/>
            <person name="Du Z."/>
        </authorList>
    </citation>
    <scope>NUCLEOTIDE SEQUENCE [LARGE SCALE GENOMIC DNA]</scope>
    <source>
        <strain evidence="10 11">Q1</strain>
    </source>
</reference>
<comment type="cofactor">
    <cofactor evidence="2 8 9">
        <name>Mg(2+)</name>
        <dbReference type="ChEBI" id="CHEBI:18420"/>
    </cofactor>
</comment>
<dbReference type="GO" id="GO:0031564">
    <property type="term" value="P:transcription antitermination"/>
    <property type="evidence" value="ECO:0007669"/>
    <property type="project" value="UniProtKB-KW"/>
</dbReference>
<gene>
    <name evidence="10" type="ORF">XM47_12700</name>
</gene>
<dbReference type="STRING" id="1513271.XM47_12700"/>
<dbReference type="FunFam" id="3.30.540.10:FF:000003">
    <property type="entry name" value="Inositol-1-monophosphatase"/>
    <property type="match status" value="1"/>
</dbReference>
<dbReference type="Proteomes" id="UP000037600">
    <property type="component" value="Unassembled WGS sequence"/>
</dbReference>
<evidence type="ECO:0000256" key="9">
    <source>
        <dbReference type="RuleBase" id="RU364068"/>
    </source>
</evidence>
<evidence type="ECO:0000256" key="6">
    <source>
        <dbReference type="ARBA" id="ARBA00022814"/>
    </source>
</evidence>
<dbReference type="Gene3D" id="3.40.190.80">
    <property type="match status" value="1"/>
</dbReference>
<keyword evidence="11" id="KW-1185">Reference proteome</keyword>
<keyword evidence="6" id="KW-0805">Transcription regulation</keyword>
<evidence type="ECO:0000256" key="3">
    <source>
        <dbReference type="ARBA" id="ARBA00009759"/>
    </source>
</evidence>
<dbReference type="PRINTS" id="PR00377">
    <property type="entry name" value="IMPHPHTASES"/>
</dbReference>
<evidence type="ECO:0000256" key="1">
    <source>
        <dbReference type="ARBA" id="ARBA00001033"/>
    </source>
</evidence>
<dbReference type="InterPro" id="IPR020550">
    <property type="entry name" value="Inositol_monophosphatase_CS"/>
</dbReference>
<feature type="binding site" evidence="8">
    <location>
        <position position="87"/>
    </location>
    <ligand>
        <name>Mg(2+)</name>
        <dbReference type="ChEBI" id="CHEBI:18420"/>
        <label>1</label>
        <note>catalytic</note>
    </ligand>
</feature>
<dbReference type="InterPro" id="IPR022337">
    <property type="entry name" value="Inositol_monophosphatase_SuhB"/>
</dbReference>
<dbReference type="PRINTS" id="PR01959">
    <property type="entry name" value="SBIMPHPHTASE"/>
</dbReference>
<feature type="binding site" evidence="8">
    <location>
        <position position="86"/>
    </location>
    <ligand>
        <name>Mg(2+)</name>
        <dbReference type="ChEBI" id="CHEBI:18420"/>
        <label>1</label>
        <note>catalytic</note>
    </ligand>
</feature>
<evidence type="ECO:0000256" key="5">
    <source>
        <dbReference type="ARBA" id="ARBA00022801"/>
    </source>
</evidence>
<dbReference type="GO" id="GO:0046872">
    <property type="term" value="F:metal ion binding"/>
    <property type="evidence" value="ECO:0007669"/>
    <property type="project" value="UniProtKB-KW"/>
</dbReference>
<dbReference type="InterPro" id="IPR020583">
    <property type="entry name" value="Inositol_monoP_metal-BS"/>
</dbReference>
<feature type="binding site" evidence="8">
    <location>
        <position position="212"/>
    </location>
    <ligand>
        <name>Mg(2+)</name>
        <dbReference type="ChEBI" id="CHEBI:18420"/>
        <label>1</label>
        <note>catalytic</note>
    </ligand>
</feature>
<dbReference type="Gene3D" id="3.30.540.10">
    <property type="entry name" value="Fructose-1,6-Bisphosphatase, subunit A, domain 1"/>
    <property type="match status" value="1"/>
</dbReference>
<evidence type="ECO:0000313" key="11">
    <source>
        <dbReference type="Proteomes" id="UP000037600"/>
    </source>
</evidence>
<keyword evidence="7 8" id="KW-0460">Magnesium</keyword>
<evidence type="ECO:0000256" key="7">
    <source>
        <dbReference type="ARBA" id="ARBA00022842"/>
    </source>
</evidence>
<dbReference type="InterPro" id="IPR000760">
    <property type="entry name" value="Inositol_monophosphatase-like"/>
</dbReference>
<feature type="binding site" evidence="8">
    <location>
        <position position="67"/>
    </location>
    <ligand>
        <name>Mg(2+)</name>
        <dbReference type="ChEBI" id="CHEBI:18420"/>
        <label>1</label>
        <note>catalytic</note>
    </ligand>
</feature>
<dbReference type="EC" id="3.1.3.25" evidence="9"/>
<protein>
    <recommendedName>
        <fullName evidence="9">Inositol-1-monophosphatase</fullName>
        <ecNumber evidence="9">3.1.3.25</ecNumber>
    </recommendedName>
</protein>
<dbReference type="GO" id="GO:0006020">
    <property type="term" value="P:inositol metabolic process"/>
    <property type="evidence" value="ECO:0007669"/>
    <property type="project" value="TreeGrafter"/>
</dbReference>
<dbReference type="PANTHER" id="PTHR20854">
    <property type="entry name" value="INOSITOL MONOPHOSPHATASE"/>
    <property type="match status" value="1"/>
</dbReference>
<accession>A0A0J8GVL5</accession>
<dbReference type="PROSITE" id="PS00629">
    <property type="entry name" value="IMP_1"/>
    <property type="match status" value="1"/>
</dbReference>
<comment type="similarity">
    <text evidence="3 9">Belongs to the inositol monophosphatase superfamily.</text>
</comment>
<evidence type="ECO:0000256" key="8">
    <source>
        <dbReference type="PIRSR" id="PIRSR600760-2"/>
    </source>
</evidence>
<evidence type="ECO:0000313" key="10">
    <source>
        <dbReference type="EMBL" id="KMT64713.1"/>
    </source>
</evidence>
<dbReference type="GO" id="GO:0008934">
    <property type="term" value="F:inositol monophosphate 1-phosphatase activity"/>
    <property type="evidence" value="ECO:0007669"/>
    <property type="project" value="InterPro"/>
</dbReference>
<dbReference type="EMBL" id="LAZL01000021">
    <property type="protein sequence ID" value="KMT64713.1"/>
    <property type="molecule type" value="Genomic_DNA"/>
</dbReference>
<name>A0A0J8GVL5_9ALTE</name>
<dbReference type="PROSITE" id="PS00630">
    <property type="entry name" value="IMP_2"/>
    <property type="match status" value="1"/>
</dbReference>
<feature type="binding site" evidence="8">
    <location>
        <position position="84"/>
    </location>
    <ligand>
        <name>Mg(2+)</name>
        <dbReference type="ChEBI" id="CHEBI:18420"/>
        <label>1</label>
        <note>catalytic</note>
    </ligand>
</feature>
<proteinExistence type="inferred from homology"/>
<keyword evidence="5 9" id="KW-0378">Hydrolase</keyword>
<dbReference type="Pfam" id="PF00459">
    <property type="entry name" value="Inositol_P"/>
    <property type="match status" value="1"/>
</dbReference>
<dbReference type="PANTHER" id="PTHR20854:SF4">
    <property type="entry name" value="INOSITOL-1-MONOPHOSPHATASE-RELATED"/>
    <property type="match status" value="1"/>
</dbReference>
<keyword evidence="6" id="KW-0889">Transcription antitermination</keyword>
<evidence type="ECO:0000256" key="4">
    <source>
        <dbReference type="ARBA" id="ARBA00022723"/>
    </source>
</evidence>
<dbReference type="RefSeq" id="WP_048693137.1">
    <property type="nucleotide sequence ID" value="NZ_KQ130494.1"/>
</dbReference>
<sequence length="267" mass="29043">MHPMLTIAVRAARKAGHVIARGFSELDRITISNKTDNDFVTNIDNEAEAAIIATIRQSYPNHSFIGEEGGHQPGEDKDFVWVIDPLDGTTNFARGVPHFAVSIALQVKGKTEVAVIYDPIRDELFTAVKGAGAQLNEFKIRAANKKEMTGTLLATGFPFKAKQHFDAYMGTFGAMFKLGGDIRRAGSAALDLAYVAAGRIDVYWELGLKPWDIAAGDLIVREAGGMMTDFVGGHNYLKSGNIVCGNGRLVGQTLKEIKPFLTDELKK</sequence>
<comment type="catalytic activity">
    <reaction evidence="1 9">
        <text>a myo-inositol phosphate + H2O = myo-inositol + phosphate</text>
        <dbReference type="Rhea" id="RHEA:24056"/>
        <dbReference type="ChEBI" id="CHEBI:15377"/>
        <dbReference type="ChEBI" id="CHEBI:17268"/>
        <dbReference type="ChEBI" id="CHEBI:43474"/>
        <dbReference type="ChEBI" id="CHEBI:84139"/>
        <dbReference type="EC" id="3.1.3.25"/>
    </reaction>
</comment>
<dbReference type="PATRIC" id="fig|1513271.3.peg.2592"/>
<dbReference type="NCBIfam" id="NF008027">
    <property type="entry name" value="PRK10757.1"/>
    <property type="match status" value="1"/>
</dbReference>
<dbReference type="InterPro" id="IPR033942">
    <property type="entry name" value="IMPase"/>
</dbReference>
<evidence type="ECO:0000256" key="2">
    <source>
        <dbReference type="ARBA" id="ARBA00001946"/>
    </source>
</evidence>
<dbReference type="OrthoDB" id="9785695at2"/>
<organism evidence="10 11">
    <name type="scientific">Catenovulum maritimum</name>
    <dbReference type="NCBI Taxonomy" id="1513271"/>
    <lineage>
        <taxon>Bacteria</taxon>
        <taxon>Pseudomonadati</taxon>
        <taxon>Pseudomonadota</taxon>
        <taxon>Gammaproteobacteria</taxon>
        <taxon>Alteromonadales</taxon>
        <taxon>Alteromonadaceae</taxon>
        <taxon>Catenovulum</taxon>
    </lineage>
</organism>
<dbReference type="GO" id="GO:0007165">
    <property type="term" value="P:signal transduction"/>
    <property type="evidence" value="ECO:0007669"/>
    <property type="project" value="TreeGrafter"/>
</dbReference>
<dbReference type="GO" id="GO:0046854">
    <property type="term" value="P:phosphatidylinositol phosphate biosynthetic process"/>
    <property type="evidence" value="ECO:0007669"/>
    <property type="project" value="InterPro"/>
</dbReference>
<comment type="caution">
    <text evidence="10">The sequence shown here is derived from an EMBL/GenBank/DDBJ whole genome shotgun (WGS) entry which is preliminary data.</text>
</comment>
<keyword evidence="6" id="KW-0804">Transcription</keyword>
<keyword evidence="4 8" id="KW-0479">Metal-binding</keyword>
<dbReference type="AlphaFoldDB" id="A0A0J8GVL5"/>
<dbReference type="SUPFAM" id="SSF56655">
    <property type="entry name" value="Carbohydrate phosphatase"/>
    <property type="match status" value="1"/>
</dbReference>